<dbReference type="Proteomes" id="UP000317624">
    <property type="component" value="Unassembled WGS sequence"/>
</dbReference>
<dbReference type="Gene3D" id="3.20.20.80">
    <property type="entry name" value="Glycosidases"/>
    <property type="match status" value="1"/>
</dbReference>
<evidence type="ECO:0000313" key="3">
    <source>
        <dbReference type="EMBL" id="TVT40271.1"/>
    </source>
</evidence>
<dbReference type="PANTHER" id="PTHR10357:SF179">
    <property type="entry name" value="NEUTRAL AND BASIC AMINO ACID TRANSPORT PROTEIN RBAT"/>
    <property type="match status" value="1"/>
</dbReference>
<proteinExistence type="predicted"/>
<dbReference type="SUPFAM" id="SSF51011">
    <property type="entry name" value="Glycosyl hydrolase domain"/>
    <property type="match status" value="1"/>
</dbReference>
<dbReference type="SUPFAM" id="SSF51445">
    <property type="entry name" value="(Trans)glycosidases"/>
    <property type="match status" value="1"/>
</dbReference>
<sequence>MLLTIKKLAVLGSALLTLAACKKSEGSAPIVGTANDPAQYGTPFASVPEPADAAVYQVNFSAFSQAGTLQGVLPRLDSIKALGVNTLYLMPIYPIGQLKGIGSPYAVRDYQAVNPTLGTLTDLRAVVDGAHARGMAVILDWVGNHTSWDHPWVNEHRDWYQQDANGTLRNPPAGFSDVLQLNFAKPDMRAALIAAMRYWVLAANVDGYRFDYADGPTYQFFTEANTSLKSIAGHKLLLIAEGSQRDYFFKSGFNLQYGFDFFSIMEKRIFGGQKSAKILDSLNVANYASYRALPPTARMLRYTSNHDVNVSDGTPLDLFGGKAGSLAAFVVAAYMNGTPMVYNGQEVGTPQRLPFFQGRQVIDWSLNPDMVLAYKRILRFRSASNALRNGALASYSSDDVCAFTKTADNEQVLTLINLRNRAVTYTVPAALASSYRNGLTGQPVTVGSQVSLQPYQYLVLQK</sequence>
<dbReference type="RefSeq" id="WP_144848019.1">
    <property type="nucleotide sequence ID" value="NZ_VMRJ01000003.1"/>
</dbReference>
<dbReference type="InterPro" id="IPR006047">
    <property type="entry name" value="GH13_cat_dom"/>
</dbReference>
<protein>
    <recommendedName>
        <fullName evidence="2">Glycosyl hydrolase family 13 catalytic domain-containing protein</fullName>
    </recommendedName>
</protein>
<dbReference type="CDD" id="cd11313">
    <property type="entry name" value="AmyAc_arch_bac_AmyA"/>
    <property type="match status" value="1"/>
</dbReference>
<reference evidence="3 4" key="1">
    <citation type="submission" date="2019-07" db="EMBL/GenBank/DDBJ databases">
        <title>Hymenobacter sp. straun FUR1 Genome sequencing and assembly.</title>
        <authorList>
            <person name="Chhetri G."/>
        </authorList>
    </citation>
    <scope>NUCLEOTIDE SEQUENCE [LARGE SCALE GENOMIC DNA]</scope>
    <source>
        <strain evidence="3 4">Fur1</strain>
    </source>
</reference>
<dbReference type="OrthoDB" id="9805159at2"/>
<dbReference type="InterPro" id="IPR017853">
    <property type="entry name" value="GH"/>
</dbReference>
<evidence type="ECO:0000256" key="1">
    <source>
        <dbReference type="SAM" id="SignalP"/>
    </source>
</evidence>
<keyword evidence="4" id="KW-1185">Reference proteome</keyword>
<dbReference type="Gene3D" id="2.60.40.1180">
    <property type="entry name" value="Golgi alpha-mannosidase II"/>
    <property type="match status" value="1"/>
</dbReference>
<comment type="caution">
    <text evidence="3">The sequence shown here is derived from an EMBL/GenBank/DDBJ whole genome shotgun (WGS) entry which is preliminary data.</text>
</comment>
<dbReference type="PROSITE" id="PS51257">
    <property type="entry name" value="PROKAR_LIPOPROTEIN"/>
    <property type="match status" value="1"/>
</dbReference>
<evidence type="ECO:0000259" key="2">
    <source>
        <dbReference type="SMART" id="SM00642"/>
    </source>
</evidence>
<dbReference type="GO" id="GO:0009313">
    <property type="term" value="P:oligosaccharide catabolic process"/>
    <property type="evidence" value="ECO:0007669"/>
    <property type="project" value="TreeGrafter"/>
</dbReference>
<dbReference type="EMBL" id="VMRJ01000003">
    <property type="protein sequence ID" value="TVT40271.1"/>
    <property type="molecule type" value="Genomic_DNA"/>
</dbReference>
<feature type="chain" id="PRO_5035296908" description="Glycosyl hydrolase family 13 catalytic domain-containing protein" evidence="1">
    <location>
        <begin position="20"/>
        <end position="462"/>
    </location>
</feature>
<dbReference type="AlphaFoldDB" id="A0A558BUU5"/>
<gene>
    <name evidence="3" type="ORF">FNT36_12370</name>
</gene>
<organism evidence="3 4">
    <name type="scientific">Hymenobacter setariae</name>
    <dbReference type="NCBI Taxonomy" id="2594794"/>
    <lineage>
        <taxon>Bacteria</taxon>
        <taxon>Pseudomonadati</taxon>
        <taxon>Bacteroidota</taxon>
        <taxon>Cytophagia</taxon>
        <taxon>Cytophagales</taxon>
        <taxon>Hymenobacteraceae</taxon>
        <taxon>Hymenobacter</taxon>
    </lineage>
</organism>
<feature type="domain" description="Glycosyl hydrolase family 13 catalytic" evidence="2">
    <location>
        <begin position="57"/>
        <end position="381"/>
    </location>
</feature>
<dbReference type="GO" id="GO:0004556">
    <property type="term" value="F:alpha-amylase activity"/>
    <property type="evidence" value="ECO:0007669"/>
    <property type="project" value="TreeGrafter"/>
</dbReference>
<evidence type="ECO:0000313" key="4">
    <source>
        <dbReference type="Proteomes" id="UP000317624"/>
    </source>
</evidence>
<feature type="signal peptide" evidence="1">
    <location>
        <begin position="1"/>
        <end position="19"/>
    </location>
</feature>
<keyword evidence="1" id="KW-0732">Signal</keyword>
<dbReference type="PANTHER" id="PTHR10357">
    <property type="entry name" value="ALPHA-AMYLASE FAMILY MEMBER"/>
    <property type="match status" value="1"/>
</dbReference>
<dbReference type="SMART" id="SM00642">
    <property type="entry name" value="Aamy"/>
    <property type="match status" value="1"/>
</dbReference>
<dbReference type="InterPro" id="IPR013780">
    <property type="entry name" value="Glyco_hydro_b"/>
</dbReference>
<dbReference type="Pfam" id="PF00128">
    <property type="entry name" value="Alpha-amylase"/>
    <property type="match status" value="2"/>
</dbReference>
<name>A0A558BUU5_9BACT</name>
<accession>A0A558BUU5</accession>